<feature type="region of interest" description="Disordered" evidence="4">
    <location>
        <begin position="409"/>
        <end position="452"/>
    </location>
</feature>
<dbReference type="GO" id="GO:0030983">
    <property type="term" value="F:mismatched DNA binding"/>
    <property type="evidence" value="ECO:0007669"/>
    <property type="project" value="InterPro"/>
</dbReference>
<gene>
    <name evidence="6" type="primary">Mut2</name>
</gene>
<keyword evidence="1" id="KW-0547">Nucleotide-binding</keyword>
<dbReference type="GO" id="GO:0045910">
    <property type="term" value="P:negative regulation of DNA recombination"/>
    <property type="evidence" value="ECO:0007669"/>
    <property type="project" value="InterPro"/>
</dbReference>
<dbReference type="GO" id="GO:0140664">
    <property type="term" value="F:ATP-dependent DNA damage sensor activity"/>
    <property type="evidence" value="ECO:0007669"/>
    <property type="project" value="InterPro"/>
</dbReference>
<feature type="compositionally biased region" description="Acidic residues" evidence="4">
    <location>
        <begin position="443"/>
        <end position="452"/>
    </location>
</feature>
<evidence type="ECO:0000256" key="4">
    <source>
        <dbReference type="SAM" id="MobiDB-lite"/>
    </source>
</evidence>
<dbReference type="EMBL" id="AB125313">
    <property type="protein sequence ID" value="BAD42336.1"/>
    <property type="molecule type" value="Genomic_DNA"/>
</dbReference>
<dbReference type="GO" id="GO:0005524">
    <property type="term" value="F:ATP binding"/>
    <property type="evidence" value="ECO:0007669"/>
    <property type="project" value="UniProtKB-KW"/>
</dbReference>
<sequence length="820" mass="86240">MRLTGSSNSITCASQSQARVPLFSSRTLVYAYCDRIYHNARKCHTYLARRRPGLYTIFSGGGGGSGRTKCRRPSAVAASSASTTTSNRELEISSTTSGDKFIGTSDHLGAAALSTLHVLEWERLCHHVASFASTTLGQGMCATLYPATNPAICERLLAETRAVDALESEFASDVDFGGIQTRQAHEAILRASRGGMLTGRRLVSVASLLVGAAKLQKAIQYTAKDAEFTGLGDTSVLSPVLEIFRHVVTHPELSSEIGFAIKDDGHVREAASDEVKKAAGKVRTIEGRIRGILKGLGGEITEYGGRMCCSIAASIDGPPRGILLGSGPGGTSWYVEPAAAVPLNNELTGAKGELTTAEEAVLWKLTGKVGDLEADLEHALHAVVWLDSVAARARYGRWIGGTLPRLIPFPKTGKARGGSAKRKKQQQQQQEQEESLKISTGNEEGDEEEEDVEPSKYIVYLRKLKHPLLLGEYLLARQNGGSSGGRAAGAAAGEKTEQRLPGWRPPSSSNRKTSSGISSSSDSDEDQDSLGENSSSSSFSAPVPVDIFIPSSTRAVIITGPNTGGKTASMKALGLASLAARAGLPIPAAGPALLPCFDSVLADIGDEQSLTASLSTFSGHLRRIEALRSESTGKSLVLLDELGTGTDPTEGAALGIALIKVLARGGVAGAALTMATTHHSELTALKYSEESDVKIIAEGSDKNANTSSANKTSPAASAAAAGPKFENASVEFDEIKLAPTYKLLWGVPGRSNALNIAERLGLDAEVVEAARERLGVAAAAVNDSIVVLEEARKTQDRDEAAAVEMEERARAARTKAATLR</sequence>
<feature type="compositionally biased region" description="Low complexity" evidence="4">
    <location>
        <begin position="507"/>
        <end position="521"/>
    </location>
</feature>
<keyword evidence="2" id="KW-0067">ATP-binding</keyword>
<dbReference type="GO" id="GO:0006298">
    <property type="term" value="P:mismatch repair"/>
    <property type="evidence" value="ECO:0007669"/>
    <property type="project" value="InterPro"/>
</dbReference>
<protein>
    <submittedName>
        <fullName evidence="6">DNA mismatch repair protein Mut2-like protein</fullName>
    </submittedName>
</protein>
<feature type="domain" description="DNA mismatch repair proteins mutS family" evidence="5">
    <location>
        <begin position="553"/>
        <end position="775"/>
    </location>
</feature>
<dbReference type="SUPFAM" id="SSF52540">
    <property type="entry name" value="P-loop containing nucleoside triphosphate hydrolases"/>
    <property type="match status" value="1"/>
</dbReference>
<feature type="region of interest" description="Disordered" evidence="4">
    <location>
        <begin position="480"/>
        <end position="539"/>
    </location>
</feature>
<name>Q68BK7_NANBA</name>
<keyword evidence="3" id="KW-0238">DNA-binding</keyword>
<dbReference type="GO" id="GO:0004519">
    <property type="term" value="F:endonuclease activity"/>
    <property type="evidence" value="ECO:0007669"/>
    <property type="project" value="InterPro"/>
</dbReference>
<organism evidence="6">
    <name type="scientific">Nannochloris bacillaris</name>
    <name type="common">Green alga</name>
    <dbReference type="NCBI Taxonomy" id="76111"/>
    <lineage>
        <taxon>Eukaryota</taxon>
        <taxon>Viridiplantae</taxon>
        <taxon>Chlorophyta</taxon>
        <taxon>core chlorophytes</taxon>
        <taxon>Trebouxiophyceae</taxon>
        <taxon>Chlorellales</taxon>
        <taxon>Chlorellaceae</taxon>
        <taxon>Nannochloris</taxon>
    </lineage>
</organism>
<dbReference type="GO" id="GO:0016887">
    <property type="term" value="F:ATP hydrolysis activity"/>
    <property type="evidence" value="ECO:0007669"/>
    <property type="project" value="InterPro"/>
</dbReference>
<dbReference type="InterPro" id="IPR027417">
    <property type="entry name" value="P-loop_NTPase"/>
</dbReference>
<dbReference type="Pfam" id="PF00488">
    <property type="entry name" value="MutS_V"/>
    <property type="match status" value="1"/>
</dbReference>
<evidence type="ECO:0000259" key="5">
    <source>
        <dbReference type="SMART" id="SM00534"/>
    </source>
</evidence>
<dbReference type="InterPro" id="IPR000432">
    <property type="entry name" value="DNA_mismatch_repair_MutS_C"/>
</dbReference>
<evidence type="ECO:0000256" key="2">
    <source>
        <dbReference type="ARBA" id="ARBA00022840"/>
    </source>
</evidence>
<evidence type="ECO:0000256" key="3">
    <source>
        <dbReference type="ARBA" id="ARBA00023125"/>
    </source>
</evidence>
<dbReference type="AlphaFoldDB" id="Q68BK7"/>
<accession>Q68BK7</accession>
<evidence type="ECO:0000313" key="6">
    <source>
        <dbReference type="EMBL" id="BAD42336.1"/>
    </source>
</evidence>
<dbReference type="InterPro" id="IPR045076">
    <property type="entry name" value="MutS"/>
</dbReference>
<dbReference type="PIRSF" id="PIRSF005814">
    <property type="entry name" value="MutS_YshD"/>
    <property type="match status" value="1"/>
</dbReference>
<dbReference type="InterPro" id="IPR005747">
    <property type="entry name" value="MutS2"/>
</dbReference>
<dbReference type="Gene3D" id="3.40.50.300">
    <property type="entry name" value="P-loop containing nucleotide triphosphate hydrolases"/>
    <property type="match status" value="1"/>
</dbReference>
<dbReference type="PANTHER" id="PTHR48466:SF2">
    <property type="entry name" value="OS10G0509000 PROTEIN"/>
    <property type="match status" value="1"/>
</dbReference>
<dbReference type="SMART" id="SM00534">
    <property type="entry name" value="MUTSac"/>
    <property type="match status" value="1"/>
</dbReference>
<reference evidence="6" key="1">
    <citation type="journal article" date="2005" name="Phycol. Res.">
        <title>Isolation and molecular characterization of rbcS in the unicellular green alga Nannochloris bacillaris (Chlorophyta, Trebouxiophyceae).</title>
        <authorList>
            <person name="Yamazaki T."/>
            <person name="Yamamot M."/>
            <person name="Sakamoto W."/>
            <person name="Kawano S."/>
        </authorList>
    </citation>
    <scope>NUCLEOTIDE SEQUENCE</scope>
</reference>
<dbReference type="PANTHER" id="PTHR48466">
    <property type="entry name" value="OS10G0509000 PROTEIN-RELATED"/>
    <property type="match status" value="1"/>
</dbReference>
<proteinExistence type="predicted"/>
<evidence type="ECO:0000256" key="1">
    <source>
        <dbReference type="ARBA" id="ARBA00022741"/>
    </source>
</evidence>